<evidence type="ECO:0000313" key="3">
    <source>
        <dbReference type="Proteomes" id="UP001168528"/>
    </source>
</evidence>
<dbReference type="PANTHER" id="PTHR37489">
    <property type="entry name" value="DUF3500 DOMAIN-CONTAINING PROTEIN"/>
    <property type="match status" value="1"/>
</dbReference>
<dbReference type="EMBL" id="JAUKPO010000045">
    <property type="protein sequence ID" value="MDO1451164.1"/>
    <property type="molecule type" value="Genomic_DNA"/>
</dbReference>
<evidence type="ECO:0000313" key="2">
    <source>
        <dbReference type="EMBL" id="MDO1451164.1"/>
    </source>
</evidence>
<evidence type="ECO:0000256" key="1">
    <source>
        <dbReference type="SAM" id="SignalP"/>
    </source>
</evidence>
<dbReference type="Proteomes" id="UP001168528">
    <property type="component" value="Unassembled WGS sequence"/>
</dbReference>
<comment type="caution">
    <text evidence="2">The sequence shown here is derived from an EMBL/GenBank/DDBJ whole genome shotgun (WGS) entry which is preliminary data.</text>
</comment>
<name>A0ABT8RIH7_9BACT</name>
<dbReference type="PROSITE" id="PS51257">
    <property type="entry name" value="PROKAR_LIPOPROTEIN"/>
    <property type="match status" value="1"/>
</dbReference>
<feature type="signal peptide" evidence="1">
    <location>
        <begin position="1"/>
        <end position="20"/>
    </location>
</feature>
<dbReference type="PANTHER" id="PTHR37489:SF1">
    <property type="entry name" value="DUF3500 DOMAIN-CONTAINING PROTEIN"/>
    <property type="match status" value="1"/>
</dbReference>
<gene>
    <name evidence="2" type="ORF">Q0590_33125</name>
</gene>
<sequence length="348" mass="39392">MKKLSYVLILFLFSCHLAGAQAVSGSKNKVSADMVKTVHSFLTSLPDSLRKKATYPFESEERYNWYFVPRARKGVPFKEMTATQQKAAMAVLQESLSKPGYSKAAAIIELEKVLKVLENRPPEDDYRDSGKYYFTVFGTPSRKEPWGWRIEGHHLSLNFSSLTNEVVSATPLFMGSNPAIVPSGPEKGKQILKQEEELARALLQSFTPAQLRTVIFNEEAPGDIITSNNRKALLTSKKGLTYAQMTAAQKKLFMQLLDEYLATFREQMTENQKQKINKAGMDNLLFAWAGSTQRGEKHYYRILGPTILIEYDNTQNNGNHVHTVVRDLANDFGEDILKKHYEQQSHGN</sequence>
<dbReference type="RefSeq" id="WP_302041964.1">
    <property type="nucleotide sequence ID" value="NZ_JAUKPO010000045.1"/>
</dbReference>
<dbReference type="Pfam" id="PF12006">
    <property type="entry name" value="DUF3500"/>
    <property type="match status" value="1"/>
</dbReference>
<reference evidence="2" key="1">
    <citation type="submission" date="2023-07" db="EMBL/GenBank/DDBJ databases">
        <title>The genome sequence of Rhodocytophaga aerolata KACC 12507.</title>
        <authorList>
            <person name="Zhang X."/>
        </authorList>
    </citation>
    <scope>NUCLEOTIDE SEQUENCE</scope>
    <source>
        <strain evidence="2">KACC 12507</strain>
    </source>
</reference>
<keyword evidence="1" id="KW-0732">Signal</keyword>
<protein>
    <submittedName>
        <fullName evidence="2">DUF3500 domain-containing protein</fullName>
    </submittedName>
</protein>
<organism evidence="2 3">
    <name type="scientific">Rhodocytophaga aerolata</name>
    <dbReference type="NCBI Taxonomy" id="455078"/>
    <lineage>
        <taxon>Bacteria</taxon>
        <taxon>Pseudomonadati</taxon>
        <taxon>Bacteroidota</taxon>
        <taxon>Cytophagia</taxon>
        <taxon>Cytophagales</taxon>
        <taxon>Rhodocytophagaceae</taxon>
        <taxon>Rhodocytophaga</taxon>
    </lineage>
</organism>
<accession>A0ABT8RIH7</accession>
<proteinExistence type="predicted"/>
<feature type="chain" id="PRO_5045369957" evidence="1">
    <location>
        <begin position="21"/>
        <end position="348"/>
    </location>
</feature>
<keyword evidence="3" id="KW-1185">Reference proteome</keyword>
<dbReference type="InterPro" id="IPR021889">
    <property type="entry name" value="DUF3500"/>
</dbReference>